<dbReference type="EMBL" id="CP032486">
    <property type="protein sequence ID" value="QDH26099.1"/>
    <property type="molecule type" value="Genomic_DNA"/>
</dbReference>
<dbReference type="Proteomes" id="UP000317214">
    <property type="component" value="Plasmid unnamed1"/>
</dbReference>
<evidence type="ECO:0000313" key="4">
    <source>
        <dbReference type="Proteomes" id="UP000317214"/>
    </source>
</evidence>
<keyword evidence="4" id="KW-1185">Reference proteome</keyword>
<protein>
    <submittedName>
        <fullName evidence="3">DUF2945 domain-containing protein</fullName>
    </submittedName>
</protein>
<reference evidence="3 4" key="1">
    <citation type="submission" date="2018-09" db="EMBL/GenBank/DDBJ databases">
        <title>The complete genome sequence of Neokomagataea tanensis NBRC 106556(T).</title>
        <authorList>
            <person name="Chua K.-O."/>
            <person name="See-Too W.-S."/>
            <person name="Hong K.-W."/>
            <person name="Yin W.-F."/>
            <person name="Chan K.-G."/>
        </authorList>
    </citation>
    <scope>NUCLEOTIDE SEQUENCE [LARGE SCALE GENOMIC DNA]</scope>
    <source>
        <strain evidence="4">AH13 \ NBRC 106556</strain>
        <plasmid evidence="3 4">unnamed1</plasmid>
    </source>
</reference>
<proteinExistence type="predicted"/>
<gene>
    <name evidence="3" type="ORF">D5366_11860</name>
</gene>
<dbReference type="Pfam" id="PF11160">
    <property type="entry name" value="Hva1_TUDOR"/>
    <property type="match status" value="1"/>
</dbReference>
<dbReference type="OrthoDB" id="71751at2"/>
<keyword evidence="3" id="KW-0614">Plasmid</keyword>
<geneLocation type="plasmid" evidence="3">
    <name>unnamed1</name>
</geneLocation>
<organism evidence="3 4">
    <name type="scientific">Neokomagataea tanensis</name>
    <dbReference type="NCBI Taxonomy" id="661191"/>
    <lineage>
        <taxon>Bacteria</taxon>
        <taxon>Pseudomonadati</taxon>
        <taxon>Pseudomonadota</taxon>
        <taxon>Alphaproteobacteria</taxon>
        <taxon>Acetobacterales</taxon>
        <taxon>Acetobacteraceae</taxon>
        <taxon>Neokomagataea</taxon>
    </lineage>
</organism>
<feature type="domain" description="Hypervirulence associated protein TUDOR" evidence="2">
    <location>
        <begin position="6"/>
        <end position="62"/>
    </location>
</feature>
<accession>A0A4Y6V7R4</accession>
<feature type="compositionally biased region" description="Basic and acidic residues" evidence="1">
    <location>
        <begin position="38"/>
        <end position="65"/>
    </location>
</feature>
<dbReference type="RefSeq" id="WP_141494034.1">
    <property type="nucleotide sequence ID" value="NZ_CP032486.1"/>
</dbReference>
<name>A0A4Y6V7R4_9PROT</name>
<feature type="region of interest" description="Disordered" evidence="1">
    <location>
        <begin position="1"/>
        <end position="22"/>
    </location>
</feature>
<dbReference type="KEGG" id="ntn:D5366_11860"/>
<evidence type="ECO:0000256" key="1">
    <source>
        <dbReference type="SAM" id="MobiDB-lite"/>
    </source>
</evidence>
<evidence type="ECO:0000313" key="3">
    <source>
        <dbReference type="EMBL" id="QDH26099.1"/>
    </source>
</evidence>
<sequence length="65" mass="7183">MKKNEHVAWNTTRGETTGHVKKQVTHDIKIKGNTVKASGDHPKIVVKSDKTGAEAAHKPESLKKR</sequence>
<dbReference type="AlphaFoldDB" id="A0A4Y6V7R4"/>
<evidence type="ECO:0000259" key="2">
    <source>
        <dbReference type="Pfam" id="PF11160"/>
    </source>
</evidence>
<feature type="region of interest" description="Disordered" evidence="1">
    <location>
        <begin position="34"/>
        <end position="65"/>
    </location>
</feature>
<dbReference type="InterPro" id="IPR021331">
    <property type="entry name" value="Hva1_TUDOR"/>
</dbReference>
<dbReference type="Gene3D" id="2.30.30.1060">
    <property type="match status" value="1"/>
</dbReference>